<dbReference type="STRING" id="1129794.C427_4239"/>
<dbReference type="HOGENOM" id="CLU_210182_0_0_6"/>
<dbReference type="Pfam" id="PF20027">
    <property type="entry name" value="DUF6435"/>
    <property type="match status" value="1"/>
</dbReference>
<protein>
    <recommendedName>
        <fullName evidence="3">Lacal_2735 family protein</fullName>
    </recommendedName>
</protein>
<proteinExistence type="predicted"/>
<dbReference type="EMBL" id="CP003837">
    <property type="protein sequence ID" value="AGH46344.1"/>
    <property type="molecule type" value="Genomic_DNA"/>
</dbReference>
<dbReference type="PATRIC" id="fig|1129794.4.peg.4221"/>
<name>K7ABZ1_9ALTE</name>
<dbReference type="eggNOG" id="ENOG5033DVI">
    <property type="taxonomic scope" value="Bacteria"/>
</dbReference>
<evidence type="ECO:0008006" key="3">
    <source>
        <dbReference type="Google" id="ProtNLM"/>
    </source>
</evidence>
<organism evidence="1 2">
    <name type="scientific">Paraglaciecola psychrophila 170</name>
    <dbReference type="NCBI Taxonomy" id="1129794"/>
    <lineage>
        <taxon>Bacteria</taxon>
        <taxon>Pseudomonadati</taxon>
        <taxon>Pseudomonadota</taxon>
        <taxon>Gammaproteobacteria</taxon>
        <taxon>Alteromonadales</taxon>
        <taxon>Alteromonadaceae</taxon>
        <taxon>Paraglaciecola</taxon>
    </lineage>
</organism>
<dbReference type="OrthoDB" id="292170at2"/>
<dbReference type="NCBIfam" id="NF033487">
    <property type="entry name" value="Lacal_2735_fam"/>
    <property type="match status" value="1"/>
</dbReference>
<sequence>MFGFLKADPVKKLRKTYDQKSTDAMLAQRKGDIKTYSMLTAEAEELWKEIEKLEAAKK</sequence>
<evidence type="ECO:0000313" key="1">
    <source>
        <dbReference type="EMBL" id="AGH46344.1"/>
    </source>
</evidence>
<keyword evidence="2" id="KW-1185">Reference proteome</keyword>
<dbReference type="KEGG" id="gps:C427_4239"/>
<gene>
    <name evidence="1" type="ORF">C427_4239</name>
</gene>
<dbReference type="InterPro" id="IPR045493">
    <property type="entry name" value="DUF6435"/>
</dbReference>
<dbReference type="Proteomes" id="UP000011864">
    <property type="component" value="Chromosome"/>
</dbReference>
<accession>K7ABZ1</accession>
<dbReference type="AlphaFoldDB" id="K7ABZ1"/>
<evidence type="ECO:0000313" key="2">
    <source>
        <dbReference type="Proteomes" id="UP000011864"/>
    </source>
</evidence>
<reference evidence="1 2" key="1">
    <citation type="journal article" date="2013" name="Genome Announc.">
        <title>Complete Genome Sequence of Glaciecola psychrophila Strain 170T.</title>
        <authorList>
            <person name="Yin J."/>
            <person name="Chen J."/>
            <person name="Liu G."/>
            <person name="Yu Y."/>
            <person name="Song L."/>
            <person name="Wang X."/>
            <person name="Qu X."/>
        </authorList>
    </citation>
    <scope>NUCLEOTIDE SEQUENCE [LARGE SCALE GENOMIC DNA]</scope>
    <source>
        <strain evidence="1 2">170</strain>
    </source>
</reference>
<dbReference type="RefSeq" id="WP_007638941.1">
    <property type="nucleotide sequence ID" value="NC_020514.1"/>
</dbReference>